<proteinExistence type="predicted"/>
<protein>
    <submittedName>
        <fullName evidence="1">Uncharacterized protein</fullName>
    </submittedName>
</protein>
<name>A0A5C6BBU5_9PLAN</name>
<keyword evidence="2" id="KW-1185">Reference proteome</keyword>
<accession>A0A5C6BBU5</accession>
<comment type="caution">
    <text evidence="1">The sequence shown here is derived from an EMBL/GenBank/DDBJ whole genome shotgun (WGS) entry which is preliminary data.</text>
</comment>
<sequence length="87" mass="10090">MGHWHAIIEFLALDIFLSCEMGDECVIHKELTVFWRRSVRCGQKSLTGVWDNCLSMRSNPVNLARNSSQLKMTDLSIWSHVCPRVKR</sequence>
<gene>
    <name evidence="1" type="ORF">CA54_49570</name>
</gene>
<organism evidence="1 2">
    <name type="scientific">Symmachiella macrocystis</name>
    <dbReference type="NCBI Taxonomy" id="2527985"/>
    <lineage>
        <taxon>Bacteria</taxon>
        <taxon>Pseudomonadati</taxon>
        <taxon>Planctomycetota</taxon>
        <taxon>Planctomycetia</taxon>
        <taxon>Planctomycetales</taxon>
        <taxon>Planctomycetaceae</taxon>
        <taxon>Symmachiella</taxon>
    </lineage>
</organism>
<dbReference type="AlphaFoldDB" id="A0A5C6BBU5"/>
<evidence type="ECO:0000313" key="2">
    <source>
        <dbReference type="Proteomes" id="UP000320735"/>
    </source>
</evidence>
<evidence type="ECO:0000313" key="1">
    <source>
        <dbReference type="EMBL" id="TWU09715.1"/>
    </source>
</evidence>
<reference evidence="1 2" key="1">
    <citation type="submission" date="2019-02" db="EMBL/GenBank/DDBJ databases">
        <title>Deep-cultivation of Planctomycetes and their phenomic and genomic characterization uncovers novel biology.</title>
        <authorList>
            <person name="Wiegand S."/>
            <person name="Jogler M."/>
            <person name="Boedeker C."/>
            <person name="Pinto D."/>
            <person name="Vollmers J."/>
            <person name="Rivas-Marin E."/>
            <person name="Kohn T."/>
            <person name="Peeters S.H."/>
            <person name="Heuer A."/>
            <person name="Rast P."/>
            <person name="Oberbeckmann S."/>
            <person name="Bunk B."/>
            <person name="Jeske O."/>
            <person name="Meyerdierks A."/>
            <person name="Storesund J.E."/>
            <person name="Kallscheuer N."/>
            <person name="Luecker S."/>
            <person name="Lage O.M."/>
            <person name="Pohl T."/>
            <person name="Merkel B.J."/>
            <person name="Hornburger P."/>
            <person name="Mueller R.-W."/>
            <person name="Bruemmer F."/>
            <person name="Labrenz M."/>
            <person name="Spormann A.M."/>
            <person name="Op Den Camp H."/>
            <person name="Overmann J."/>
            <person name="Amann R."/>
            <person name="Jetten M.S.M."/>
            <person name="Mascher T."/>
            <person name="Medema M.H."/>
            <person name="Devos D.P."/>
            <person name="Kaster A.-K."/>
            <person name="Ovreas L."/>
            <person name="Rohde M."/>
            <person name="Galperin M.Y."/>
            <person name="Jogler C."/>
        </authorList>
    </citation>
    <scope>NUCLEOTIDE SEQUENCE [LARGE SCALE GENOMIC DNA]</scope>
    <source>
        <strain evidence="1 2">CA54</strain>
    </source>
</reference>
<dbReference type="EMBL" id="SJPP01000002">
    <property type="protein sequence ID" value="TWU09715.1"/>
    <property type="molecule type" value="Genomic_DNA"/>
</dbReference>
<dbReference type="Proteomes" id="UP000320735">
    <property type="component" value="Unassembled WGS sequence"/>
</dbReference>